<feature type="signal peptide" evidence="1">
    <location>
        <begin position="1"/>
        <end position="20"/>
    </location>
</feature>
<name>A0A3N0W7C3_9FLAO</name>
<dbReference type="RefSeq" id="WP_123262373.1">
    <property type="nucleotide sequence ID" value="NZ_RJTX01000001.1"/>
</dbReference>
<evidence type="ECO:0008006" key="6">
    <source>
        <dbReference type="Google" id="ProtNLM"/>
    </source>
</evidence>
<dbReference type="AlphaFoldDB" id="A0A3N0W7C3"/>
<comment type="caution">
    <text evidence="2">The sequence shown here is derived from an EMBL/GenBank/DDBJ whole genome shotgun (WGS) entry which is preliminary data.</text>
</comment>
<evidence type="ECO:0000256" key="1">
    <source>
        <dbReference type="SAM" id="SignalP"/>
    </source>
</evidence>
<evidence type="ECO:0000313" key="5">
    <source>
        <dbReference type="Proteomes" id="UP000295709"/>
    </source>
</evidence>
<gene>
    <name evidence="3" type="ORF">BCF50_0091</name>
    <name evidence="2" type="ORF">EGI05_07335</name>
</gene>
<reference evidence="2" key="1">
    <citation type="submission" date="2018-11" db="EMBL/GenBank/DDBJ databases">
        <title>Proposal to divide the Flavobacteriaceae and reorganize its genera based on Amino Acid Identity values calculated from whole genome sequences.</title>
        <authorList>
            <person name="Nicholson A.C."/>
            <person name="Gulvik C.A."/>
            <person name="Whitney A.M."/>
            <person name="Humrighouse B.W."/>
            <person name="Bell M."/>
            <person name="Holmes B."/>
            <person name="Steigerwalt A."/>
            <person name="Villarma A."/>
            <person name="Sheth M."/>
            <person name="Batra D."/>
            <person name="Pryor J."/>
            <person name="Bernardet J.-F."/>
            <person name="Hugo C."/>
            <person name="Kampfer P."/>
            <person name="Newman J."/>
            <person name="Mcquiston J.R."/>
        </authorList>
    </citation>
    <scope>NUCLEOTIDE SEQUENCE</scope>
    <source>
        <strain evidence="2">DSM 15235</strain>
    </source>
</reference>
<dbReference type="EMBL" id="SOQW01000001">
    <property type="protein sequence ID" value="TDX94327.1"/>
    <property type="molecule type" value="Genomic_DNA"/>
</dbReference>
<evidence type="ECO:0000313" key="2">
    <source>
        <dbReference type="EMBL" id="ROI00681.1"/>
    </source>
</evidence>
<accession>A0A3N0W7C3</accession>
<evidence type="ECO:0000313" key="4">
    <source>
        <dbReference type="Proteomes" id="UP000269375"/>
    </source>
</evidence>
<dbReference type="EMBL" id="RJTX01000001">
    <property type="protein sequence ID" value="ROI00681.1"/>
    <property type="molecule type" value="Genomic_DNA"/>
</dbReference>
<dbReference type="OrthoDB" id="883394at2"/>
<keyword evidence="5" id="KW-1185">Reference proteome</keyword>
<feature type="chain" id="PRO_5018242254" description="DUF3887 domain-containing protein" evidence="1">
    <location>
        <begin position="21"/>
        <end position="145"/>
    </location>
</feature>
<keyword evidence="1" id="KW-0732">Signal</keyword>
<dbReference type="PROSITE" id="PS51257">
    <property type="entry name" value="PROKAR_LIPOPROTEIN"/>
    <property type="match status" value="1"/>
</dbReference>
<evidence type="ECO:0000313" key="3">
    <source>
        <dbReference type="EMBL" id="TDX94327.1"/>
    </source>
</evidence>
<sequence length="145" mass="17033">MKKLYLLLFIAFLLISCSFNQTFSNRESDKIDAEKISDKFYWELMYGPNREKTYELFSDKFFEVTNKDKLNDILTVSQNELGPIEEHTLVKWETLVVKGTNPKSEYILVYNVKRSISNTEETLSMQKENGVIKIVGYRVNQNLLK</sequence>
<proteinExistence type="predicted"/>
<reference evidence="3 5" key="2">
    <citation type="submission" date="2019-03" db="EMBL/GenBank/DDBJ databases">
        <title>Genomic Encyclopedia of Archaeal and Bacterial Type Strains, Phase II (KMG-II): from individual species to whole genera.</title>
        <authorList>
            <person name="Goeker M."/>
        </authorList>
    </citation>
    <scope>NUCLEOTIDE SEQUENCE [LARGE SCALE GENOMIC DNA]</scope>
    <source>
        <strain evidence="3 5">DSM 15235</strain>
    </source>
</reference>
<dbReference type="Proteomes" id="UP000269375">
    <property type="component" value="Unassembled WGS sequence"/>
</dbReference>
<organism evidence="2 4">
    <name type="scientific">Chryseobacterium daecheongense</name>
    <dbReference type="NCBI Taxonomy" id="192389"/>
    <lineage>
        <taxon>Bacteria</taxon>
        <taxon>Pseudomonadati</taxon>
        <taxon>Bacteroidota</taxon>
        <taxon>Flavobacteriia</taxon>
        <taxon>Flavobacteriales</taxon>
        <taxon>Weeksellaceae</taxon>
        <taxon>Chryseobacterium group</taxon>
        <taxon>Chryseobacterium</taxon>
    </lineage>
</organism>
<dbReference type="Proteomes" id="UP000295709">
    <property type="component" value="Unassembled WGS sequence"/>
</dbReference>
<protein>
    <recommendedName>
        <fullName evidence="6">DUF3887 domain-containing protein</fullName>
    </recommendedName>
</protein>